<reference evidence="7 8" key="1">
    <citation type="submission" date="2014-09" db="EMBL/GenBank/DDBJ databases">
        <authorList>
            <person name="Martin A.A."/>
        </authorList>
    </citation>
    <scope>NUCLEOTIDE SEQUENCE</scope>
    <source>
        <strain evidence="8">ED321</strain>
        <strain evidence="7">ED321 Heterogonic</strain>
    </source>
</reference>
<evidence type="ECO:0000313" key="9">
    <source>
        <dbReference type="WBParaSite" id="SRAE_2000474000.1"/>
    </source>
</evidence>
<dbReference type="PANTHER" id="PTHR13674:SF5">
    <property type="entry name" value="UPF0389 PROTEIN CG9231"/>
    <property type="match status" value="1"/>
</dbReference>
<dbReference type="RefSeq" id="XP_024509299.1">
    <property type="nucleotide sequence ID" value="XM_024643652.1"/>
</dbReference>
<organism evidence="7">
    <name type="scientific">Strongyloides ratti</name>
    <name type="common">Parasitic roundworm</name>
    <dbReference type="NCBI Taxonomy" id="34506"/>
    <lineage>
        <taxon>Eukaryota</taxon>
        <taxon>Metazoa</taxon>
        <taxon>Ecdysozoa</taxon>
        <taxon>Nematoda</taxon>
        <taxon>Chromadorea</taxon>
        <taxon>Rhabditida</taxon>
        <taxon>Tylenchina</taxon>
        <taxon>Panagrolaimomorpha</taxon>
        <taxon>Strongyloidoidea</taxon>
        <taxon>Strongyloididae</taxon>
        <taxon>Strongyloides</taxon>
    </lineage>
</organism>
<dbReference type="STRING" id="34506.A0A090N056"/>
<dbReference type="WormBase" id="SRAE_2000474000">
    <property type="protein sequence ID" value="SRP10761"/>
    <property type="gene ID" value="WBGene00264979"/>
</dbReference>
<accession>A0A090N056</accession>
<evidence type="ECO:0000256" key="6">
    <source>
        <dbReference type="SAM" id="Phobius"/>
    </source>
</evidence>
<comment type="subcellular location">
    <subcellularLocation>
        <location evidence="1">Membrane</location>
        <topology evidence="1">Single-pass membrane protein</topology>
    </subcellularLocation>
</comment>
<evidence type="ECO:0000256" key="2">
    <source>
        <dbReference type="ARBA" id="ARBA00007363"/>
    </source>
</evidence>
<evidence type="ECO:0000313" key="10">
    <source>
        <dbReference type="WormBase" id="SRAE_2000474000"/>
    </source>
</evidence>
<sequence length="152" mass="17665">MVNLINIKCSNNYRNCLKIFYPKYLSTTVIRRNETDKKVSETVTEKPKYVTASTFNDLRMKTKYSPAEDSSKGYIPTKFQKRMLVWTGMYKRKEDIPEFISPSTMNKLSDRYRISFVVVGCIVFFAIALLGEKYVAAKIEKDKKRGVVVTKM</sequence>
<dbReference type="OrthoDB" id="8193498at2759"/>
<evidence type="ECO:0000313" key="7">
    <source>
        <dbReference type="EMBL" id="CEF70100.1"/>
    </source>
</evidence>
<keyword evidence="3 6" id="KW-0812">Transmembrane</keyword>
<evidence type="ECO:0000256" key="1">
    <source>
        <dbReference type="ARBA" id="ARBA00004167"/>
    </source>
</evidence>
<dbReference type="OMA" id="QMASQRV"/>
<dbReference type="AlphaFoldDB" id="A0A090N056"/>
<keyword evidence="5 6" id="KW-0472">Membrane</keyword>
<evidence type="ECO:0000256" key="4">
    <source>
        <dbReference type="ARBA" id="ARBA00022989"/>
    </source>
</evidence>
<dbReference type="PANTHER" id="PTHR13674">
    <property type="entry name" value="GROWTH AND TRANSFORMATION-DEPENDENT PROTEIN"/>
    <property type="match status" value="1"/>
</dbReference>
<dbReference type="Proteomes" id="UP000035682">
    <property type="component" value="Unplaced"/>
</dbReference>
<reference evidence="9" key="2">
    <citation type="submission" date="2020-12" db="UniProtKB">
        <authorList>
            <consortium name="WormBaseParasite"/>
        </authorList>
    </citation>
    <scope>IDENTIFICATION</scope>
</reference>
<name>A0A090N056_STRRB</name>
<feature type="transmembrane region" description="Helical" evidence="6">
    <location>
        <begin position="114"/>
        <end position="135"/>
    </location>
</feature>
<protein>
    <submittedName>
        <fullName evidence="7 9">Uncharacterized protein</fullName>
    </submittedName>
</protein>
<comment type="similarity">
    <text evidence="2">Belongs to the UPF0389 family.</text>
</comment>
<dbReference type="EMBL" id="LN609529">
    <property type="protein sequence ID" value="CEF70100.1"/>
    <property type="molecule type" value="Genomic_DNA"/>
</dbReference>
<dbReference type="CTD" id="36382472"/>
<keyword evidence="8" id="KW-1185">Reference proteome</keyword>
<dbReference type="GeneID" id="36382472"/>
<gene>
    <name evidence="7 9 10" type="ORF">SRAE_2000474000</name>
</gene>
<evidence type="ECO:0000256" key="3">
    <source>
        <dbReference type="ARBA" id="ARBA00022692"/>
    </source>
</evidence>
<dbReference type="GO" id="GO:0016020">
    <property type="term" value="C:membrane"/>
    <property type="evidence" value="ECO:0007669"/>
    <property type="project" value="UniProtKB-SubCell"/>
</dbReference>
<dbReference type="Pfam" id="PF06388">
    <property type="entry name" value="DUF1075"/>
    <property type="match status" value="1"/>
</dbReference>
<evidence type="ECO:0000256" key="5">
    <source>
        <dbReference type="ARBA" id="ARBA00023136"/>
    </source>
</evidence>
<proteinExistence type="inferred from homology"/>
<keyword evidence="4 6" id="KW-1133">Transmembrane helix</keyword>
<dbReference type="InterPro" id="IPR009432">
    <property type="entry name" value="DUF1075"/>
</dbReference>
<dbReference type="WBParaSite" id="SRAE_2000474000.1">
    <property type="protein sequence ID" value="SRAE_2000474000.1"/>
    <property type="gene ID" value="WBGene00264979"/>
</dbReference>
<evidence type="ECO:0000313" key="8">
    <source>
        <dbReference type="Proteomes" id="UP000035682"/>
    </source>
</evidence>